<dbReference type="PROSITE" id="PS50888">
    <property type="entry name" value="BHLH"/>
    <property type="match status" value="1"/>
</dbReference>
<dbReference type="InterPro" id="IPR036638">
    <property type="entry name" value="HLH_DNA-bd_sf"/>
</dbReference>
<accession>A0AAF0F585</accession>
<feature type="region of interest" description="Disordered" evidence="1">
    <location>
        <begin position="416"/>
        <end position="442"/>
    </location>
</feature>
<protein>
    <recommendedName>
        <fullName evidence="2">BHLH domain-containing protein</fullName>
    </recommendedName>
</protein>
<feature type="region of interest" description="Disordered" evidence="1">
    <location>
        <begin position="180"/>
        <end position="222"/>
    </location>
</feature>
<dbReference type="SMART" id="SM00353">
    <property type="entry name" value="HLH"/>
    <property type="match status" value="1"/>
</dbReference>
<evidence type="ECO:0000256" key="1">
    <source>
        <dbReference type="SAM" id="MobiDB-lite"/>
    </source>
</evidence>
<gene>
    <name evidence="3" type="ORF">MPSI1_001942</name>
</gene>
<dbReference type="Proteomes" id="UP001214628">
    <property type="component" value="Chromosome 2"/>
</dbReference>
<dbReference type="PANTHER" id="PTHR47336">
    <property type="entry name" value="TRANSCRIPTION FACTOR HMS1-RELATED"/>
    <property type="match status" value="1"/>
</dbReference>
<evidence type="ECO:0000313" key="3">
    <source>
        <dbReference type="EMBL" id="WFD43281.1"/>
    </source>
</evidence>
<reference evidence="3" key="1">
    <citation type="submission" date="2023-02" db="EMBL/GenBank/DDBJ databases">
        <title>Mating type loci evolution in Malassezia.</title>
        <authorList>
            <person name="Coelho M.A."/>
        </authorList>
    </citation>
    <scope>NUCLEOTIDE SEQUENCE</scope>
    <source>
        <strain evidence="3">CBS 14136</strain>
    </source>
</reference>
<feature type="compositionally biased region" description="Basic and acidic residues" evidence="1">
    <location>
        <begin position="433"/>
        <end position="442"/>
    </location>
</feature>
<dbReference type="AlphaFoldDB" id="A0AAF0F585"/>
<feature type="compositionally biased region" description="Acidic residues" evidence="1">
    <location>
        <begin position="419"/>
        <end position="432"/>
    </location>
</feature>
<dbReference type="Pfam" id="PF00010">
    <property type="entry name" value="HLH"/>
    <property type="match status" value="1"/>
</dbReference>
<feature type="compositionally biased region" description="Polar residues" evidence="1">
    <location>
        <begin position="268"/>
        <end position="278"/>
    </location>
</feature>
<dbReference type="SUPFAM" id="SSF47459">
    <property type="entry name" value="HLH, helix-loop-helix DNA-binding domain"/>
    <property type="match status" value="1"/>
</dbReference>
<proteinExistence type="predicted"/>
<feature type="compositionally biased region" description="Polar residues" evidence="1">
    <location>
        <begin position="203"/>
        <end position="222"/>
    </location>
</feature>
<organism evidence="3 4">
    <name type="scientific">Malassezia psittaci</name>
    <dbReference type="NCBI Taxonomy" id="1821823"/>
    <lineage>
        <taxon>Eukaryota</taxon>
        <taxon>Fungi</taxon>
        <taxon>Dikarya</taxon>
        <taxon>Basidiomycota</taxon>
        <taxon>Ustilaginomycotina</taxon>
        <taxon>Malasseziomycetes</taxon>
        <taxon>Malasseziales</taxon>
        <taxon>Malasseziaceae</taxon>
        <taxon>Malassezia</taxon>
    </lineage>
</organism>
<evidence type="ECO:0000259" key="2">
    <source>
        <dbReference type="PROSITE" id="PS50888"/>
    </source>
</evidence>
<dbReference type="EMBL" id="CP118376">
    <property type="protein sequence ID" value="WFD43281.1"/>
    <property type="molecule type" value="Genomic_DNA"/>
</dbReference>
<keyword evidence="4" id="KW-1185">Reference proteome</keyword>
<feature type="compositionally biased region" description="Polar residues" evidence="1">
    <location>
        <begin position="237"/>
        <end position="247"/>
    </location>
</feature>
<dbReference type="GO" id="GO:0046983">
    <property type="term" value="F:protein dimerization activity"/>
    <property type="evidence" value="ECO:0007669"/>
    <property type="project" value="InterPro"/>
</dbReference>
<feature type="domain" description="BHLH" evidence="2">
    <location>
        <begin position="280"/>
        <end position="358"/>
    </location>
</feature>
<dbReference type="Gene3D" id="4.10.280.10">
    <property type="entry name" value="Helix-loop-helix DNA-binding domain"/>
    <property type="match status" value="1"/>
</dbReference>
<sequence length="1071" mass="118508">MEAMPTTSSNESGKTWLDRGGVPASPKFWAQVELPDMFLSNLFHKAESDFVDDSFTEFSGSATTGSESCESPEAFQDFMLGHSSASSPLHIESHESPNAPIALPQEHPLVFKDHAPLNDMLDTWVLPNQNDPPTNLGNSNLISVDPSFRPVFPVSQPEPLPTTGSDSQSSIFTQTNPAASTAFQHPGNVQGEPLQATPAAYDSQDTSSSAQSGLLQMPTGSNPTAMTALARIREYSKQLQSDPTQLNLPIDPSADSMQRSKPTDRKSSSTSFPLELNAQSKKVAHNAIERRYRSNINDRIAGLRDVVPALREMRPRDGTRRRRRNKKEDQELVDGVAAATKLSKATVLSKATEYICYLKSREVQLDREVNALHMLIRSLEGGDELLAAWNQEMKRVEQMQPNTNAAMPNFVHGQPAVFADEDDDDDDDENESEDKSSTDSEFHRRKMPRYMLGAFVGFSFLGRASDWPDQSSTYAIAPSHTRVINAGHQLLKRSGVRSSSPSAVHAWDSVPMHQLVLELLRTLTLTLLVVTLMIALYTRYQRKRKQETTHRSNQLQDICSAAKLFQSPVEQALDHTDVHPEEARERYAALTRAIPAFASSSLWWTLAKEACLASILAHVPVLDRLVAACILHAYDPTVLHLEKQACLQRLQIELALGDEIQPCNRQRWLTLAVYQTHLLIAPHSQEERVILALGYGALAASMTKSAWLKDQAAQLWNEARAEFIATASLQSTPTSIHPGVKLSDSVPTNRQSIEQSKKQEILRDVLSIPLDLAISYATTATSRMPSAAENQSVPVNSSELECKVCLSPILNILDALRNEELAAFWTSLLDSLMRGDTQKPSKESPVLQPHVLDIVKDKASLLRLRKNLGQMARLRPWRNVVAIQQLNVAIGTLALISGNIPFAKQHASSLAAHKMHCRAAYAFYALVMDKPTRSMPCCGPVDGLAAIVLEWMHLQRDSRRTLPDSKSAAKAVSESVLELQSLASQCVWESLNHQISGNPQRKSAASLLDQVQTCIKEMWAAPAVELTPAMKLAQRQWRHDENLLDSKDPSCLTHSLDTLLDRLGCLVDSQL</sequence>
<dbReference type="InterPro" id="IPR052099">
    <property type="entry name" value="Regulatory_TF_Diverse"/>
</dbReference>
<dbReference type="InterPro" id="IPR011598">
    <property type="entry name" value="bHLH_dom"/>
</dbReference>
<feature type="region of interest" description="Disordered" evidence="1">
    <location>
        <begin position="237"/>
        <end position="278"/>
    </location>
</feature>
<name>A0AAF0F585_9BASI</name>
<dbReference type="PANTHER" id="PTHR47336:SF2">
    <property type="entry name" value="TRANSCRIPTION FACTOR HMS1-RELATED"/>
    <property type="match status" value="1"/>
</dbReference>
<evidence type="ECO:0000313" key="4">
    <source>
        <dbReference type="Proteomes" id="UP001214628"/>
    </source>
</evidence>
<dbReference type="CDD" id="cd11399">
    <property type="entry name" value="bHLHzip_scHMS1_like"/>
    <property type="match status" value="1"/>
</dbReference>